<dbReference type="AlphaFoldDB" id="A0A0S4THN6"/>
<dbReference type="SUPFAM" id="SSF50978">
    <property type="entry name" value="WD40 repeat-like"/>
    <property type="match status" value="1"/>
</dbReference>
<dbReference type="InterPro" id="IPR045159">
    <property type="entry name" value="DCAF7-like"/>
</dbReference>
<reference evidence="3" key="1">
    <citation type="submission" date="2015-08" db="EMBL/GenBank/DDBJ databases">
        <authorList>
            <person name="Babu N.S."/>
            <person name="Beckwith C.J."/>
            <person name="Beseler K.G."/>
            <person name="Brison A."/>
            <person name="Carone J.V."/>
            <person name="Caskin T.P."/>
            <person name="Diamond M."/>
            <person name="Durham M.E."/>
            <person name="Foxe J.M."/>
            <person name="Go M."/>
            <person name="Henderson B.A."/>
            <person name="Jones I.B."/>
            <person name="McGettigan J.A."/>
            <person name="Micheletti S.J."/>
            <person name="Nasrallah M.E."/>
            <person name="Ortiz D."/>
            <person name="Piller C.R."/>
            <person name="Privatt S.R."/>
            <person name="Schneider S.L."/>
            <person name="Sharp S."/>
            <person name="Smith T.C."/>
            <person name="Stanton J.D."/>
            <person name="Ullery H.E."/>
            <person name="Wilson R.J."/>
            <person name="Serrano M.G."/>
            <person name="Buck G."/>
            <person name="Lee V."/>
            <person name="Wang Y."/>
            <person name="Carvalho R."/>
            <person name="Voegtly L."/>
            <person name="Shi R."/>
            <person name="Duckworth R."/>
            <person name="Johnson A."/>
            <person name="Loviza R."/>
            <person name="Walstead R."/>
            <person name="Shah Z."/>
            <person name="Kiflezghi M."/>
            <person name="Wade K."/>
            <person name="Ball S.L."/>
            <person name="Bradley K.W."/>
            <person name="Asai D.J."/>
            <person name="Bowman C.A."/>
            <person name="Russell D.A."/>
            <person name="Pope W.H."/>
            <person name="Jacobs-Sera D."/>
            <person name="Hendrix R.W."/>
            <person name="Hatfull G.F."/>
        </authorList>
    </citation>
    <scope>NUCLEOTIDE SEQUENCE [LARGE SCALE GENOMIC DNA]</scope>
</reference>
<dbReference type="Gene3D" id="2.130.10.10">
    <property type="entry name" value="YVTN repeat-like/Quinoprotein amine dehydrogenase"/>
    <property type="match status" value="1"/>
</dbReference>
<keyword evidence="1" id="KW-0853">WD repeat</keyword>
<dbReference type="VEuPathDB" id="CryptoDB:Chro.50485"/>
<accession>A0A0S4THN6</accession>
<organism evidence="3">
    <name type="scientific">Cryptosporidium hominis</name>
    <dbReference type="NCBI Taxonomy" id="237895"/>
    <lineage>
        <taxon>Eukaryota</taxon>
        <taxon>Sar</taxon>
        <taxon>Alveolata</taxon>
        <taxon>Apicomplexa</taxon>
        <taxon>Conoidasida</taxon>
        <taxon>Coccidia</taxon>
        <taxon>Eucoccidiorida</taxon>
        <taxon>Eimeriorina</taxon>
        <taxon>Cryptosporidiidae</taxon>
        <taxon>Cryptosporidium</taxon>
    </lineage>
</organism>
<dbReference type="VEuPathDB" id="CryptoDB:ChTU502y2012_410g0295"/>
<evidence type="ECO:0000256" key="1">
    <source>
        <dbReference type="ARBA" id="ARBA00022574"/>
    </source>
</evidence>
<name>A0A0S4THN6_CRYHO</name>
<keyword evidence="2" id="KW-0677">Repeat</keyword>
<dbReference type="EMBL" id="LN877951">
    <property type="protein sequence ID" value="CUV06375.1"/>
    <property type="molecule type" value="Genomic_DNA"/>
</dbReference>
<evidence type="ECO:0000313" key="3">
    <source>
        <dbReference type="EMBL" id="CUV06375.1"/>
    </source>
</evidence>
<dbReference type="VEuPathDB" id="CryptoDB:GY17_00001581"/>
<sequence>MNECDFEQKSLIIEKTFSKTPYIAYNLEPLNHSNPDDKQTYIALSNLNGKNYYVEVLIYNNESNDLEIGYLYDHIFSPVGGVHWMPRNGVNLEESILGTASDSIRLFKEGNLICDLRLKDLELNSMRLESVYNSYHTKITSFSFSEYIEGDIVSSTLDGRCIIWSINEAEQIKYSKGAILENLLNEYKSRSILSISQMENFTIMDVCFGYSKDNIMIGVNNGLAVSMDLRSPFKQSSSLLADCILGWDTIPEQKISHTKLCCIKNTSYFCRGILSKGIVEIFDIRKTCGPLFKLNTSKKNLDSSENNIVSIESKNSEEILIAYSNGLINTFNINKENSSNPIEYENNLYTYSFSSLNISKQVNSFLGISSVHMQNNTGIKISKYAKC</sequence>
<dbReference type="PANTHER" id="PTHR19919">
    <property type="entry name" value="WD REPEAT CONTAINING PROTEIN"/>
    <property type="match status" value="1"/>
</dbReference>
<proteinExistence type="predicted"/>
<dbReference type="InterPro" id="IPR015943">
    <property type="entry name" value="WD40/YVTN_repeat-like_dom_sf"/>
</dbReference>
<gene>
    <name evidence="3" type="ORF">CHUDEA5_3680</name>
</gene>
<dbReference type="Proteomes" id="UP000199752">
    <property type="component" value="Chromosome 5"/>
</dbReference>
<protein>
    <submittedName>
        <fullName evidence="3">Uncharacterized protein</fullName>
    </submittedName>
</protein>
<dbReference type="VEuPathDB" id="CryptoDB:CHUDEA5_3680"/>
<evidence type="ECO:0000256" key="2">
    <source>
        <dbReference type="ARBA" id="ARBA00022737"/>
    </source>
</evidence>
<dbReference type="InterPro" id="IPR036322">
    <property type="entry name" value="WD40_repeat_dom_sf"/>
</dbReference>